<proteinExistence type="predicted"/>
<dbReference type="PANTHER" id="PTHR31389:SF4">
    <property type="entry name" value="LD39211P"/>
    <property type="match status" value="1"/>
</dbReference>
<dbReference type="EMBL" id="CAJHNH020000224">
    <property type="protein sequence ID" value="CAG5116262.1"/>
    <property type="molecule type" value="Genomic_DNA"/>
</dbReference>
<name>A0A8S3YLH2_9EUPU</name>
<dbReference type="AlphaFoldDB" id="A0A8S3YLH2"/>
<dbReference type="Pfam" id="PF07801">
    <property type="entry name" value="DUF1647"/>
    <property type="match status" value="1"/>
</dbReference>
<dbReference type="InterPro" id="IPR012444">
    <property type="entry name" value="DUF1647"/>
</dbReference>
<reference evidence="1" key="1">
    <citation type="submission" date="2021-04" db="EMBL/GenBank/DDBJ databases">
        <authorList>
            <consortium name="Molecular Ecology Group"/>
        </authorList>
    </citation>
    <scope>NUCLEOTIDE SEQUENCE</scope>
</reference>
<evidence type="ECO:0000313" key="2">
    <source>
        <dbReference type="Proteomes" id="UP000678393"/>
    </source>
</evidence>
<dbReference type="PANTHER" id="PTHR31389">
    <property type="entry name" value="LD39211P"/>
    <property type="match status" value="1"/>
</dbReference>
<organism evidence="1 2">
    <name type="scientific">Candidula unifasciata</name>
    <dbReference type="NCBI Taxonomy" id="100452"/>
    <lineage>
        <taxon>Eukaryota</taxon>
        <taxon>Metazoa</taxon>
        <taxon>Spiralia</taxon>
        <taxon>Lophotrochozoa</taxon>
        <taxon>Mollusca</taxon>
        <taxon>Gastropoda</taxon>
        <taxon>Heterobranchia</taxon>
        <taxon>Euthyneura</taxon>
        <taxon>Panpulmonata</taxon>
        <taxon>Eupulmonata</taxon>
        <taxon>Stylommatophora</taxon>
        <taxon>Helicina</taxon>
        <taxon>Helicoidea</taxon>
        <taxon>Geomitridae</taxon>
        <taxon>Candidula</taxon>
    </lineage>
</organism>
<dbReference type="OrthoDB" id="5954868at2759"/>
<evidence type="ECO:0000313" key="1">
    <source>
        <dbReference type="EMBL" id="CAG5116262.1"/>
    </source>
</evidence>
<gene>
    <name evidence="1" type="ORF">CUNI_LOCUS1820</name>
</gene>
<dbReference type="Proteomes" id="UP000678393">
    <property type="component" value="Unassembled WGS sequence"/>
</dbReference>
<accession>A0A8S3YLH2</accession>
<comment type="caution">
    <text evidence="1">The sequence shown here is derived from an EMBL/GenBank/DDBJ whole genome shotgun (WGS) entry which is preliminary data.</text>
</comment>
<protein>
    <submittedName>
        <fullName evidence="1">Uncharacterized protein</fullName>
    </submittedName>
</protein>
<keyword evidence="2" id="KW-1185">Reference proteome</keyword>
<sequence length="413" mass="47489">MFSKIFKKRFVRITVCLILLQFIGYLKFRDNRTSGSTLSLLSENIKTWQLSQPAAAAADTNQVTSWQSFKLLIQEVPDLLNAQLKFNNMVRPVSVKLPCVPHSASKNLCVHPNCTQLSNNLTERIQSLISQKTILAKEQDDLLRSVSLQIPENDVILLSAASSNHYDEMQAMLHSLHSMVFPELSKTENFSLVLWDIGLTSDQRQKVEKCCRCQVISFPFEKFPKRISDLHTYMWKPLLIRITLLRARKFVVYHDACIRYNQFPGPLFDKGMTHGLYLLKGRGKASTVHRTLPETFTYLGQKVCSFYPYQELIASYGVYKNDPFVLKAVTNLWARCAFEEKCMSPRPTIPSLSCHYGPCHRFDQSALTIITTTLYGHEIYRITQYKVDVIQYVTLQRDHKEANYFNSTGCLKS</sequence>